<organism evidence="8 9">
    <name type="scientific">Dimorphilus gyrociliatus</name>
    <dbReference type="NCBI Taxonomy" id="2664684"/>
    <lineage>
        <taxon>Eukaryota</taxon>
        <taxon>Metazoa</taxon>
        <taxon>Spiralia</taxon>
        <taxon>Lophotrochozoa</taxon>
        <taxon>Annelida</taxon>
        <taxon>Polychaeta</taxon>
        <taxon>Polychaeta incertae sedis</taxon>
        <taxon>Dinophilidae</taxon>
        <taxon>Dimorphilus</taxon>
    </lineage>
</organism>
<evidence type="ECO:0000256" key="1">
    <source>
        <dbReference type="ARBA" id="ARBA00008601"/>
    </source>
</evidence>
<protein>
    <recommendedName>
        <fullName evidence="2">protein-tyrosine-phosphatase</fullName>
        <ecNumber evidence="2">3.1.3.48</ecNumber>
    </recommendedName>
</protein>
<dbReference type="PROSITE" id="PS50056">
    <property type="entry name" value="TYR_PHOSPHATASE_2"/>
    <property type="match status" value="1"/>
</dbReference>
<keyword evidence="4" id="KW-0904">Protein phosphatase</keyword>
<name>A0A7I8W6I7_9ANNE</name>
<evidence type="ECO:0000313" key="9">
    <source>
        <dbReference type="Proteomes" id="UP000549394"/>
    </source>
</evidence>
<comment type="caution">
    <text evidence="8">The sequence shown here is derived from an EMBL/GenBank/DDBJ whole genome shotgun (WGS) entry which is preliminary data.</text>
</comment>
<sequence>MTLGRRNNVKKALSDKDLSKNNTWLASMVKKGQACAIFDLRSPEDFVKSRIRGAENISVPTLMLKRLSNNKIGIASVVGRSLKPSSKVLLYENLCANSALANVLMRRLTEEGFSAFTLKGGFQDFFTEFPELCERDGEASLSVGLTNLRISSHSIDYETPTNRCEKNGGQGEPFPVRVLPNLFLGNASNAEDRECLREHKISRVVNVTRDSPNYFEEDGDVEYLKIPITDHWSENLCNYFAQAISFIDEGRQRKENVLVHCLAGISRSVTVTVAYLMHNLNLSMNDAYEFVRKIKPSISPNFNFMGQLLDFEAQLKSASPSSNSNSSSGDCSISPCGYFSTSPIQFNR</sequence>
<dbReference type="Gene3D" id="3.40.250.10">
    <property type="entry name" value="Rhodanese-like domain"/>
    <property type="match status" value="1"/>
</dbReference>
<dbReference type="InterPro" id="IPR008343">
    <property type="entry name" value="MKP"/>
</dbReference>
<dbReference type="PRINTS" id="PR01908">
    <property type="entry name" value="ADSPHPHTASE"/>
</dbReference>
<dbReference type="GO" id="GO:0008330">
    <property type="term" value="F:protein tyrosine/threonine phosphatase activity"/>
    <property type="evidence" value="ECO:0007669"/>
    <property type="project" value="TreeGrafter"/>
</dbReference>
<evidence type="ECO:0000259" key="5">
    <source>
        <dbReference type="PROSITE" id="PS50054"/>
    </source>
</evidence>
<dbReference type="EMBL" id="CAJFCJ010000020">
    <property type="protein sequence ID" value="CAD5124162.1"/>
    <property type="molecule type" value="Genomic_DNA"/>
</dbReference>
<reference evidence="8 9" key="1">
    <citation type="submission" date="2020-08" db="EMBL/GenBank/DDBJ databases">
        <authorList>
            <person name="Hejnol A."/>
        </authorList>
    </citation>
    <scope>NUCLEOTIDE SEQUENCE [LARGE SCALE GENOMIC DNA]</scope>
</reference>
<evidence type="ECO:0000256" key="2">
    <source>
        <dbReference type="ARBA" id="ARBA00013064"/>
    </source>
</evidence>
<dbReference type="GO" id="GO:0033550">
    <property type="term" value="F:MAP kinase tyrosine phosphatase activity"/>
    <property type="evidence" value="ECO:0007669"/>
    <property type="project" value="TreeGrafter"/>
</dbReference>
<dbReference type="InterPro" id="IPR020422">
    <property type="entry name" value="TYR_PHOSPHATASE_DUAL_dom"/>
</dbReference>
<dbReference type="EC" id="3.1.3.48" evidence="2"/>
<dbReference type="PROSITE" id="PS50206">
    <property type="entry name" value="RHODANESE_3"/>
    <property type="match status" value="1"/>
</dbReference>
<dbReference type="SUPFAM" id="SSF52799">
    <property type="entry name" value="(Phosphotyrosine protein) phosphatases II"/>
    <property type="match status" value="1"/>
</dbReference>
<dbReference type="AlphaFoldDB" id="A0A7I8W6I7"/>
<dbReference type="InterPro" id="IPR036873">
    <property type="entry name" value="Rhodanese-like_dom_sf"/>
</dbReference>
<dbReference type="Pfam" id="PF00782">
    <property type="entry name" value="DSPc"/>
    <property type="match status" value="1"/>
</dbReference>
<evidence type="ECO:0000256" key="3">
    <source>
        <dbReference type="ARBA" id="ARBA00022801"/>
    </source>
</evidence>
<dbReference type="InterPro" id="IPR001763">
    <property type="entry name" value="Rhodanese-like_dom"/>
</dbReference>
<comment type="similarity">
    <text evidence="1">Belongs to the protein-tyrosine phosphatase family. Non-receptor class dual specificity subfamily.</text>
</comment>
<feature type="domain" description="Tyrosine specific protein phosphatases" evidence="6">
    <location>
        <begin position="238"/>
        <end position="298"/>
    </location>
</feature>
<proteinExistence type="inferred from homology"/>
<dbReference type="PANTHER" id="PTHR10159">
    <property type="entry name" value="DUAL SPECIFICITY PROTEIN PHOSPHATASE"/>
    <property type="match status" value="1"/>
</dbReference>
<dbReference type="GO" id="GO:0005829">
    <property type="term" value="C:cytosol"/>
    <property type="evidence" value="ECO:0007669"/>
    <property type="project" value="TreeGrafter"/>
</dbReference>
<dbReference type="SMART" id="SM00450">
    <property type="entry name" value="RHOD"/>
    <property type="match status" value="1"/>
</dbReference>
<dbReference type="Gene3D" id="3.90.190.10">
    <property type="entry name" value="Protein tyrosine phosphatase superfamily"/>
    <property type="match status" value="1"/>
</dbReference>
<dbReference type="GO" id="GO:0017017">
    <property type="term" value="F:MAP kinase tyrosine/serine/threonine phosphatase activity"/>
    <property type="evidence" value="ECO:0007669"/>
    <property type="project" value="InterPro"/>
</dbReference>
<keyword evidence="9" id="KW-1185">Reference proteome</keyword>
<dbReference type="SUPFAM" id="SSF52821">
    <property type="entry name" value="Rhodanese/Cell cycle control phosphatase"/>
    <property type="match status" value="1"/>
</dbReference>
<feature type="domain" description="Rhodanese" evidence="7">
    <location>
        <begin position="31"/>
        <end position="134"/>
    </location>
</feature>
<dbReference type="CDD" id="cd14566">
    <property type="entry name" value="DSP_MKP_classII"/>
    <property type="match status" value="1"/>
</dbReference>
<dbReference type="Pfam" id="PF00581">
    <property type="entry name" value="Rhodanese"/>
    <property type="match status" value="1"/>
</dbReference>
<dbReference type="InterPro" id="IPR000340">
    <property type="entry name" value="Dual-sp_phosphatase_cat-dom"/>
</dbReference>
<evidence type="ECO:0000313" key="8">
    <source>
        <dbReference type="EMBL" id="CAD5124162.1"/>
    </source>
</evidence>
<evidence type="ECO:0000259" key="6">
    <source>
        <dbReference type="PROSITE" id="PS50056"/>
    </source>
</evidence>
<dbReference type="PROSITE" id="PS50054">
    <property type="entry name" value="TYR_PHOSPHATASE_DUAL"/>
    <property type="match status" value="1"/>
</dbReference>
<gene>
    <name evidence="8" type="ORF">DGYR_LOCUS11743</name>
</gene>
<dbReference type="OrthoDB" id="165342at2759"/>
<evidence type="ECO:0000256" key="4">
    <source>
        <dbReference type="ARBA" id="ARBA00022912"/>
    </source>
</evidence>
<evidence type="ECO:0000259" key="7">
    <source>
        <dbReference type="PROSITE" id="PS50206"/>
    </source>
</evidence>
<feature type="domain" description="Tyrosine-protein phosphatase" evidence="5">
    <location>
        <begin position="174"/>
        <end position="317"/>
    </location>
</feature>
<dbReference type="InterPro" id="IPR000387">
    <property type="entry name" value="Tyr_Pase_dom"/>
</dbReference>
<dbReference type="SMART" id="SM00195">
    <property type="entry name" value="DSPc"/>
    <property type="match status" value="1"/>
</dbReference>
<keyword evidence="3" id="KW-0378">Hydrolase</keyword>
<dbReference type="GO" id="GO:0043409">
    <property type="term" value="P:negative regulation of MAPK cascade"/>
    <property type="evidence" value="ECO:0007669"/>
    <property type="project" value="TreeGrafter"/>
</dbReference>
<accession>A0A7I8W6I7</accession>
<dbReference type="PANTHER" id="PTHR10159:SF519">
    <property type="entry name" value="DUAL SPECIFICITY PROTEIN PHOSPHATASE MPK3"/>
    <property type="match status" value="1"/>
</dbReference>
<dbReference type="Proteomes" id="UP000549394">
    <property type="component" value="Unassembled WGS sequence"/>
</dbReference>
<dbReference type="PRINTS" id="PR01764">
    <property type="entry name" value="MAPKPHPHTASE"/>
</dbReference>
<dbReference type="InterPro" id="IPR029021">
    <property type="entry name" value="Prot-tyrosine_phosphatase-like"/>
</dbReference>